<name>A0A919KAJ6_9ACTN</name>
<dbReference type="CDD" id="cd01026">
    <property type="entry name" value="TOPRIM_OLD"/>
    <property type="match status" value="1"/>
</dbReference>
<dbReference type="InterPro" id="IPR003959">
    <property type="entry name" value="ATPase_AAA_core"/>
</dbReference>
<dbReference type="PANTHER" id="PTHR43581:SF2">
    <property type="entry name" value="EXCINUCLEASE ATPASE SUBUNIT"/>
    <property type="match status" value="1"/>
</dbReference>
<dbReference type="InterPro" id="IPR027417">
    <property type="entry name" value="P-loop_NTPase"/>
</dbReference>
<reference evidence="3" key="1">
    <citation type="submission" date="2021-01" db="EMBL/GenBank/DDBJ databases">
        <title>Whole genome shotgun sequence of Actinoplanes rishiriensis NBRC 108556.</title>
        <authorList>
            <person name="Komaki H."/>
            <person name="Tamura T."/>
        </authorList>
    </citation>
    <scope>NUCLEOTIDE SEQUENCE</scope>
    <source>
        <strain evidence="3">NBRC 108556</strain>
    </source>
</reference>
<dbReference type="GO" id="GO:0005524">
    <property type="term" value="F:ATP binding"/>
    <property type="evidence" value="ECO:0007669"/>
    <property type="project" value="InterPro"/>
</dbReference>
<evidence type="ECO:0000313" key="4">
    <source>
        <dbReference type="Proteomes" id="UP000636960"/>
    </source>
</evidence>
<feature type="domain" description="OLD protein-like TOPRIM" evidence="2">
    <location>
        <begin position="366"/>
        <end position="429"/>
    </location>
</feature>
<evidence type="ECO:0000259" key="2">
    <source>
        <dbReference type="Pfam" id="PF20469"/>
    </source>
</evidence>
<keyword evidence="4" id="KW-1185">Reference proteome</keyword>
<dbReference type="AlphaFoldDB" id="A0A919KAJ6"/>
<evidence type="ECO:0000313" key="3">
    <source>
        <dbReference type="EMBL" id="GIF01788.1"/>
    </source>
</evidence>
<evidence type="ECO:0000259" key="1">
    <source>
        <dbReference type="Pfam" id="PF13304"/>
    </source>
</evidence>
<dbReference type="GO" id="GO:0016887">
    <property type="term" value="F:ATP hydrolysis activity"/>
    <property type="evidence" value="ECO:0007669"/>
    <property type="project" value="InterPro"/>
</dbReference>
<dbReference type="InterPro" id="IPR034139">
    <property type="entry name" value="TOPRIM_OLD"/>
</dbReference>
<dbReference type="Pfam" id="PF20469">
    <property type="entry name" value="OLD-like_TOPRIM"/>
    <property type="match status" value="1"/>
</dbReference>
<dbReference type="Proteomes" id="UP000636960">
    <property type="component" value="Unassembled WGS sequence"/>
</dbReference>
<dbReference type="EMBL" id="BOMV01000112">
    <property type="protein sequence ID" value="GIF01788.1"/>
    <property type="molecule type" value="Genomic_DNA"/>
</dbReference>
<dbReference type="Gene3D" id="3.40.50.300">
    <property type="entry name" value="P-loop containing nucleotide triphosphate hydrolases"/>
    <property type="match status" value="1"/>
</dbReference>
<organism evidence="3 4">
    <name type="scientific">Paractinoplanes rishiriensis</name>
    <dbReference type="NCBI Taxonomy" id="1050105"/>
    <lineage>
        <taxon>Bacteria</taxon>
        <taxon>Bacillati</taxon>
        <taxon>Actinomycetota</taxon>
        <taxon>Actinomycetes</taxon>
        <taxon>Micromonosporales</taxon>
        <taxon>Micromonosporaceae</taxon>
        <taxon>Paractinoplanes</taxon>
    </lineage>
</organism>
<accession>A0A919KAJ6</accession>
<dbReference type="PANTHER" id="PTHR43581">
    <property type="entry name" value="ATP/GTP PHOSPHATASE"/>
    <property type="match status" value="1"/>
</dbReference>
<feature type="domain" description="ATPase AAA-type core" evidence="1">
    <location>
        <begin position="130"/>
        <end position="316"/>
    </location>
</feature>
<protein>
    <submittedName>
        <fullName evidence="3">Chromosome segregation protein SMC</fullName>
    </submittedName>
</protein>
<dbReference type="InterPro" id="IPR051396">
    <property type="entry name" value="Bact_Antivir_Def_Nuclease"/>
</dbReference>
<comment type="caution">
    <text evidence="3">The sequence shown here is derived from an EMBL/GenBank/DDBJ whole genome shotgun (WGS) entry which is preliminary data.</text>
</comment>
<gene>
    <name evidence="3" type="ORF">Ari01nite_92520</name>
</gene>
<proteinExistence type="predicted"/>
<dbReference type="SUPFAM" id="SSF52540">
    <property type="entry name" value="P-loop containing nucleoside triphosphate hydrolases"/>
    <property type="match status" value="1"/>
</dbReference>
<dbReference type="Pfam" id="PF13304">
    <property type="entry name" value="AAA_21"/>
    <property type="match status" value="1"/>
</dbReference>
<sequence length="612" mass="68397">MFSIIPERQKILLKDFHVPPSENPAEPPRERQLYIETYLSFPELKEDAESGSSVAEFFQHMSATDQGAMVCRLRLEATWTDDGSVDGVIDDLFMAVTSLDEDFNAEDQHIIRQIDRKRIQMVYVPAVRDGSTQMTAFLRGRLWRAMNWSDKAREALQKAGSDLRTAFLAEPGVERVAKAAARRWRDLYSGGTFSTPTIAPIDTRFDEFVRNVGVEFSPDESGRAQDLAQLSDGQRSLFHLSMTAATLDVESSLRGSEQLVFDADKMALPALTLIAVEEPENNLSPFYLSRIVRQIEGLTAEGKAQAVLSSHSASILARVQPEQVRHFRLETASRATQVREITLPAESEAAAKYVREAVRTFPELYFASYVVLGEGSSEEVVIPRIAEAMQVPIDRSFVAVVPLGGRHVNHLWRLLSDLQIPHATLLDLDRGRDGGGWGRVKTTCEQLIASNISASEIAGYEVSPESLIDSIQECQREAREEDLNRWLSRLRVFDVYFCEPLDLDMTMFESFSEAYKVLEPGRTGPSDTDGDSASKAVLGQRGDASFYGESWLDRFLWYRYLFLGRGKPTTHVRVLSGIDNEDLSKQAPEVLRSLIGSVQKSILTVNTSGVAK</sequence>